<comment type="caution">
    <text evidence="1">The sequence shown here is derived from an EMBL/GenBank/DDBJ whole genome shotgun (WGS) entry which is preliminary data.</text>
</comment>
<evidence type="ECO:0008006" key="3">
    <source>
        <dbReference type="Google" id="ProtNLM"/>
    </source>
</evidence>
<organism evidence="1 2">
    <name type="scientific">Xanthomonas nasturtii</name>
    <dbReference type="NCBI Taxonomy" id="1843581"/>
    <lineage>
        <taxon>Bacteria</taxon>
        <taxon>Pseudomonadati</taxon>
        <taxon>Pseudomonadota</taxon>
        <taxon>Gammaproteobacteria</taxon>
        <taxon>Lysobacterales</taxon>
        <taxon>Lysobacteraceae</taxon>
        <taxon>Xanthomonas</taxon>
    </lineage>
</organism>
<evidence type="ECO:0000313" key="1">
    <source>
        <dbReference type="EMBL" id="MCL1549856.1"/>
    </source>
</evidence>
<keyword evidence="2" id="KW-1185">Reference proteome</keyword>
<dbReference type="Proteomes" id="UP001167357">
    <property type="component" value="Unassembled WGS sequence"/>
</dbReference>
<name>A0ABT0LKI6_9XANT</name>
<gene>
    <name evidence="1" type="ORF">M3O51_00595</name>
</gene>
<reference evidence="1" key="1">
    <citation type="submission" date="2022-04" db="EMBL/GenBank/DDBJ databases">
        <title>Genomic comparison of 19 strains of Xanthomonas nasturtii, a newly emerging watercress pathogen.</title>
        <authorList>
            <person name="Harrison J."/>
            <person name="Greer S."/>
            <person name="Hussain R."/>
            <person name="Lascelles D."/>
            <person name="Roberts M."/>
            <person name="Carter B."/>
            <person name="Bryning A."/>
            <person name="Carroll S."/>
            <person name="Aspin A."/>
            <person name="Cruz L."/>
            <person name="Cruz J."/>
            <person name="Grant M."/>
            <person name="Vicente J."/>
            <person name="Studholme D.J."/>
        </authorList>
    </citation>
    <scope>NUCLEOTIDE SEQUENCE</scope>
    <source>
        <strain evidence="1">10016B</strain>
    </source>
</reference>
<proteinExistence type="predicted"/>
<sequence length="166" mass="17959">MHLTLALVLAWQVTSGWAVAPAGFVVWLCIALLAAGIDRLFTLSPVEVPAAPPAAENTKDSTGPAHELPRLPKLEAAARRGVEDSARATSVRQWRRHIADVVPYEEERYPRQGICTTVQWFLRAGDQLVLAFHPDAHGSTPCTRMALRSVAARRHAIAVAGGARKG</sequence>
<protein>
    <recommendedName>
        <fullName evidence="3">DUF3301 domain-containing protein</fullName>
    </recommendedName>
</protein>
<accession>A0ABT0LKI6</accession>
<dbReference type="EMBL" id="JAMBED010000001">
    <property type="protein sequence ID" value="MCL1549856.1"/>
    <property type="molecule type" value="Genomic_DNA"/>
</dbReference>
<evidence type="ECO:0000313" key="2">
    <source>
        <dbReference type="Proteomes" id="UP001167357"/>
    </source>
</evidence>
<dbReference type="RefSeq" id="WP_249047237.1">
    <property type="nucleotide sequence ID" value="NZ_JAMBEC010000001.1"/>
</dbReference>